<evidence type="ECO:0000256" key="8">
    <source>
        <dbReference type="ARBA" id="ARBA00048428"/>
    </source>
</evidence>
<organism evidence="10 11">
    <name type="scientific">Runella defluvii</name>
    <dbReference type="NCBI Taxonomy" id="370973"/>
    <lineage>
        <taxon>Bacteria</taxon>
        <taxon>Pseudomonadati</taxon>
        <taxon>Bacteroidota</taxon>
        <taxon>Cytophagia</taxon>
        <taxon>Cytophagales</taxon>
        <taxon>Spirosomataceae</taxon>
        <taxon>Runella</taxon>
    </lineage>
</organism>
<comment type="similarity">
    <text evidence="3">Belongs to the methyltransferase superfamily. Arsenite methyltransferase family.</text>
</comment>
<dbReference type="AlphaFoldDB" id="A0A7W6ERG4"/>
<dbReference type="Pfam" id="PF13847">
    <property type="entry name" value="Methyltransf_31"/>
    <property type="match status" value="1"/>
</dbReference>
<evidence type="ECO:0000313" key="11">
    <source>
        <dbReference type="Proteomes" id="UP000541352"/>
    </source>
</evidence>
<dbReference type="PANTHER" id="PTHR43675">
    <property type="entry name" value="ARSENITE METHYLTRANSFERASE"/>
    <property type="match status" value="1"/>
</dbReference>
<dbReference type="InterPro" id="IPR016181">
    <property type="entry name" value="Acyl_CoA_acyltransferase"/>
</dbReference>
<evidence type="ECO:0000256" key="2">
    <source>
        <dbReference type="ARBA" id="ARBA00022691"/>
    </source>
</evidence>
<dbReference type="NCBIfam" id="NF040501">
    <property type="entry name" value="resist_ArsN2"/>
    <property type="match status" value="1"/>
</dbReference>
<dbReference type="SUPFAM" id="SSF55729">
    <property type="entry name" value="Acyl-CoA N-acyltransferases (Nat)"/>
    <property type="match status" value="1"/>
</dbReference>
<keyword evidence="11" id="KW-1185">Reference proteome</keyword>
<dbReference type="GO" id="GO:0030791">
    <property type="term" value="F:arsenite methyltransferase activity"/>
    <property type="evidence" value="ECO:0007669"/>
    <property type="project" value="UniProtKB-EC"/>
</dbReference>
<evidence type="ECO:0000256" key="4">
    <source>
        <dbReference type="ARBA" id="ARBA00034521"/>
    </source>
</evidence>
<protein>
    <recommendedName>
        <fullName evidence="5">Arsenite methyltransferase</fullName>
        <ecNumber evidence="4">2.1.1.137</ecNumber>
    </recommendedName>
</protein>
<dbReference type="GO" id="GO:0032259">
    <property type="term" value="P:methylation"/>
    <property type="evidence" value="ECO:0007669"/>
    <property type="project" value="UniProtKB-KW"/>
</dbReference>
<dbReference type="EC" id="2.1.1.137" evidence="4"/>
<evidence type="ECO:0000256" key="5">
    <source>
        <dbReference type="ARBA" id="ARBA00034545"/>
    </source>
</evidence>
<evidence type="ECO:0000313" key="10">
    <source>
        <dbReference type="EMBL" id="MBB3839477.1"/>
    </source>
</evidence>
<dbReference type="Gene3D" id="3.40.630.30">
    <property type="match status" value="1"/>
</dbReference>
<dbReference type="GO" id="GO:0016747">
    <property type="term" value="F:acyltransferase activity, transferring groups other than amino-acyl groups"/>
    <property type="evidence" value="ECO:0007669"/>
    <property type="project" value="InterPro"/>
</dbReference>
<keyword evidence="1 10" id="KW-0808">Transferase</keyword>
<dbReference type="InterPro" id="IPR026669">
    <property type="entry name" value="Arsenite_MeTrfase-like"/>
</dbReference>
<dbReference type="Gene3D" id="3.40.50.150">
    <property type="entry name" value="Vaccinia Virus protein VP39"/>
    <property type="match status" value="1"/>
</dbReference>
<dbReference type="Pfam" id="PF13508">
    <property type="entry name" value="Acetyltransf_7"/>
    <property type="match status" value="1"/>
</dbReference>
<dbReference type="CDD" id="cd02440">
    <property type="entry name" value="AdoMet_MTases"/>
    <property type="match status" value="1"/>
</dbReference>
<evidence type="ECO:0000256" key="7">
    <source>
        <dbReference type="ARBA" id="ARBA00047943"/>
    </source>
</evidence>
<evidence type="ECO:0000256" key="1">
    <source>
        <dbReference type="ARBA" id="ARBA00022679"/>
    </source>
</evidence>
<comment type="catalytic activity">
    <reaction evidence="7">
        <text>arsenic triglutathione + 2 [thioredoxin]-dithiol + 2 S-adenosyl-L-methionine + H2O = dimethylarsinous acid + 2 [thioredoxin]-disulfide + 3 glutathione + 2 S-adenosyl-L-homocysteine + 2 H(+)</text>
        <dbReference type="Rhea" id="RHEA:69464"/>
        <dbReference type="Rhea" id="RHEA-COMP:10698"/>
        <dbReference type="Rhea" id="RHEA-COMP:10700"/>
        <dbReference type="ChEBI" id="CHEBI:15377"/>
        <dbReference type="ChEBI" id="CHEBI:15378"/>
        <dbReference type="ChEBI" id="CHEBI:23808"/>
        <dbReference type="ChEBI" id="CHEBI:29950"/>
        <dbReference type="ChEBI" id="CHEBI:50058"/>
        <dbReference type="ChEBI" id="CHEBI:57856"/>
        <dbReference type="ChEBI" id="CHEBI:57925"/>
        <dbReference type="ChEBI" id="CHEBI:59789"/>
        <dbReference type="ChEBI" id="CHEBI:183640"/>
        <dbReference type="EC" id="2.1.1.137"/>
    </reaction>
</comment>
<keyword evidence="2" id="KW-0949">S-adenosyl-L-methionine</keyword>
<comment type="catalytic activity">
    <reaction evidence="8">
        <text>arsenic triglutathione + 3 [thioredoxin]-dithiol + 3 S-adenosyl-L-methionine = trimethylarsine + 3 [thioredoxin]-disulfide + 3 glutathione + 3 S-adenosyl-L-homocysteine + 3 H(+)</text>
        <dbReference type="Rhea" id="RHEA:69432"/>
        <dbReference type="Rhea" id="RHEA-COMP:10698"/>
        <dbReference type="Rhea" id="RHEA-COMP:10700"/>
        <dbReference type="ChEBI" id="CHEBI:15378"/>
        <dbReference type="ChEBI" id="CHEBI:27130"/>
        <dbReference type="ChEBI" id="CHEBI:29950"/>
        <dbReference type="ChEBI" id="CHEBI:50058"/>
        <dbReference type="ChEBI" id="CHEBI:57856"/>
        <dbReference type="ChEBI" id="CHEBI:57925"/>
        <dbReference type="ChEBI" id="CHEBI:59789"/>
        <dbReference type="ChEBI" id="CHEBI:183640"/>
        <dbReference type="EC" id="2.1.1.137"/>
    </reaction>
</comment>
<keyword evidence="10" id="KW-0489">Methyltransferase</keyword>
<reference evidence="10 11" key="1">
    <citation type="submission" date="2020-08" db="EMBL/GenBank/DDBJ databases">
        <title>Genomic Encyclopedia of Type Strains, Phase IV (KMG-IV): sequencing the most valuable type-strain genomes for metagenomic binning, comparative biology and taxonomic classification.</title>
        <authorList>
            <person name="Goeker M."/>
        </authorList>
    </citation>
    <scope>NUCLEOTIDE SEQUENCE [LARGE SCALE GENOMIC DNA]</scope>
    <source>
        <strain evidence="10 11">DSM 17976</strain>
    </source>
</reference>
<evidence type="ECO:0000256" key="3">
    <source>
        <dbReference type="ARBA" id="ARBA00034487"/>
    </source>
</evidence>
<proteinExistence type="inferred from homology"/>
<evidence type="ECO:0000259" key="9">
    <source>
        <dbReference type="PROSITE" id="PS51186"/>
    </source>
</evidence>
<accession>A0A7W6ERG4</accession>
<dbReference type="PANTHER" id="PTHR43675:SF8">
    <property type="entry name" value="ARSENITE METHYLTRANSFERASE"/>
    <property type="match status" value="1"/>
</dbReference>
<dbReference type="Proteomes" id="UP000541352">
    <property type="component" value="Unassembled WGS sequence"/>
</dbReference>
<dbReference type="InterPro" id="IPR029063">
    <property type="entry name" value="SAM-dependent_MTases_sf"/>
</dbReference>
<sequence>MTTDESLKNLVREKYTEVANQSKDFNAASCCGCGPSCETDGEFLGIMAEDYTKLSGYVADADLGLGCGLPTQFAQIKEGDTVIDLGSGAGNDAFVARAATGNSGKVIGVDFTEAMIAKARANAEKLGFNNVEFRQGDIEAMPVSDNVADVVVSNCVLNLVPNKANVFKEIYRTLKPGGHFSISDIVLEGELPAGLQHAAEMYAGCVSGAIQKSDYLGLIEKTGFVNITLQKDREIVLPDSILAEYISSEEIEAYRKGNLGIYSITVYADKPSPAAAEIRIRTAKPTDKESVTELLQSAGLPTADLSPELSNFLLAFVDGQLVGTAGVEVTGDYGLLRSVAVKESFRNYKIAQRLVNDLTKQMRLQWVKELYLITTTAETYFAKQGFEKVERTAVPTEIAQSQQFSGLCPSSATVMKKSVEKPKIKLLELEQASSCCTPNSGCC</sequence>
<evidence type="ECO:0000256" key="6">
    <source>
        <dbReference type="ARBA" id="ARBA00047941"/>
    </source>
</evidence>
<dbReference type="CDD" id="cd04301">
    <property type="entry name" value="NAT_SF"/>
    <property type="match status" value="1"/>
</dbReference>
<feature type="domain" description="N-acetyltransferase" evidence="9">
    <location>
        <begin position="278"/>
        <end position="420"/>
    </location>
</feature>
<dbReference type="RefSeq" id="WP_183975813.1">
    <property type="nucleotide sequence ID" value="NZ_JACIBY010000007.1"/>
</dbReference>
<comment type="catalytic activity">
    <reaction evidence="6">
        <text>arsenic triglutathione + [thioredoxin]-dithiol + S-adenosyl-L-methionine + 2 H2O = methylarsonous acid + [thioredoxin]-disulfide + 3 glutathione + S-adenosyl-L-homocysteine + H(+)</text>
        <dbReference type="Rhea" id="RHEA:69460"/>
        <dbReference type="Rhea" id="RHEA-COMP:10698"/>
        <dbReference type="Rhea" id="RHEA-COMP:10700"/>
        <dbReference type="ChEBI" id="CHEBI:15377"/>
        <dbReference type="ChEBI" id="CHEBI:15378"/>
        <dbReference type="ChEBI" id="CHEBI:17826"/>
        <dbReference type="ChEBI" id="CHEBI:29950"/>
        <dbReference type="ChEBI" id="CHEBI:50058"/>
        <dbReference type="ChEBI" id="CHEBI:57856"/>
        <dbReference type="ChEBI" id="CHEBI:57925"/>
        <dbReference type="ChEBI" id="CHEBI:59789"/>
        <dbReference type="ChEBI" id="CHEBI:183640"/>
        <dbReference type="EC" id="2.1.1.137"/>
    </reaction>
</comment>
<name>A0A7W6ERG4_9BACT</name>
<dbReference type="NCBIfam" id="NF008823">
    <property type="entry name" value="PRK11873.1"/>
    <property type="match status" value="1"/>
</dbReference>
<comment type="caution">
    <text evidence="10">The sequence shown here is derived from an EMBL/GenBank/DDBJ whole genome shotgun (WGS) entry which is preliminary data.</text>
</comment>
<dbReference type="EMBL" id="JACIBY010000007">
    <property type="protein sequence ID" value="MBB3839477.1"/>
    <property type="molecule type" value="Genomic_DNA"/>
</dbReference>
<dbReference type="SUPFAM" id="SSF53335">
    <property type="entry name" value="S-adenosyl-L-methionine-dependent methyltransferases"/>
    <property type="match status" value="1"/>
</dbReference>
<dbReference type="PROSITE" id="PS51186">
    <property type="entry name" value="GNAT"/>
    <property type="match status" value="1"/>
</dbReference>
<gene>
    <name evidence="10" type="ORF">FHS57_003486</name>
</gene>
<dbReference type="InterPro" id="IPR000182">
    <property type="entry name" value="GNAT_dom"/>
</dbReference>
<dbReference type="InterPro" id="IPR025714">
    <property type="entry name" value="Methyltranfer_dom"/>
</dbReference>